<dbReference type="Gene3D" id="3.40.1360.10">
    <property type="match status" value="1"/>
</dbReference>
<organism evidence="2 3">
    <name type="scientific">Coprococcus comes</name>
    <dbReference type="NCBI Taxonomy" id="410072"/>
    <lineage>
        <taxon>Bacteria</taxon>
        <taxon>Bacillati</taxon>
        <taxon>Bacillota</taxon>
        <taxon>Clostridia</taxon>
        <taxon>Lachnospirales</taxon>
        <taxon>Lachnospiraceae</taxon>
        <taxon>Coprococcus</taxon>
    </lineage>
</organism>
<keyword evidence="2" id="KW-0413">Isomerase</keyword>
<dbReference type="InterPro" id="IPR036078">
    <property type="entry name" value="Spo11/TopoVI_A_sf"/>
</dbReference>
<reference evidence="2 3" key="1">
    <citation type="submission" date="2015-09" db="EMBL/GenBank/DDBJ databases">
        <authorList>
            <consortium name="Pathogen Informatics"/>
        </authorList>
    </citation>
    <scope>NUCLEOTIDE SEQUENCE [LARGE SCALE GENOMIC DNA]</scope>
    <source>
        <strain evidence="2 3">2789STDY5834962</strain>
    </source>
</reference>
<dbReference type="GO" id="GO:0003677">
    <property type="term" value="F:DNA binding"/>
    <property type="evidence" value="ECO:0007669"/>
    <property type="project" value="InterPro"/>
</dbReference>
<dbReference type="Pfam" id="PF21180">
    <property type="entry name" value="TOP6A-Spo11_Toprim"/>
    <property type="match status" value="1"/>
</dbReference>
<feature type="domain" description="Topoisomerase 6 subunit A/Spo11 TOPRIM" evidence="1">
    <location>
        <begin position="572"/>
        <end position="695"/>
    </location>
</feature>
<evidence type="ECO:0000313" key="2">
    <source>
        <dbReference type="EMBL" id="CUM93767.1"/>
    </source>
</evidence>
<dbReference type="RefSeq" id="WP_055156670.1">
    <property type="nucleotide sequence ID" value="NZ_CYXR01000010.1"/>
</dbReference>
<name>A0A173SVI5_9FIRM</name>
<proteinExistence type="predicted"/>
<dbReference type="InterPro" id="IPR034136">
    <property type="entry name" value="TOPRIM_Topo6A/Spo11"/>
</dbReference>
<dbReference type="Gene3D" id="3.30.565.10">
    <property type="entry name" value="Histidine kinase-like ATPase, C-terminal domain"/>
    <property type="match status" value="1"/>
</dbReference>
<dbReference type="Proteomes" id="UP000095727">
    <property type="component" value="Unassembled WGS sequence"/>
</dbReference>
<dbReference type="AlphaFoldDB" id="A0A173SVI5"/>
<evidence type="ECO:0000259" key="1">
    <source>
        <dbReference type="Pfam" id="PF21180"/>
    </source>
</evidence>
<accession>A0A173SVI5</accession>
<dbReference type="GO" id="GO:0016853">
    <property type="term" value="F:isomerase activity"/>
    <property type="evidence" value="ECO:0007669"/>
    <property type="project" value="UniProtKB-KW"/>
</dbReference>
<dbReference type="GO" id="GO:0005694">
    <property type="term" value="C:chromosome"/>
    <property type="evidence" value="ECO:0007669"/>
    <property type="project" value="InterPro"/>
</dbReference>
<dbReference type="EMBL" id="CYXR01000010">
    <property type="protein sequence ID" value="CUM93767.1"/>
    <property type="molecule type" value="Genomic_DNA"/>
</dbReference>
<protein>
    <submittedName>
        <fullName evidence="2">DNA topoisomerase VI subunit A</fullName>
    </submittedName>
</protein>
<dbReference type="SUPFAM" id="SSF56726">
    <property type="entry name" value="DNA topoisomerase IV, alpha subunit"/>
    <property type="match status" value="1"/>
</dbReference>
<sequence length="806" mass="93371">MINIERVISKTPMVIADYFTEDGLLKQVGLVKEYWNRIVVKELTDNALDAIEPLQDKKVFMDVTSGSLGIYDNGTGIKKETVEDIYDFENYVSQNRNYITASRGKQGNGLKTIISICYIQGYRLLWHTAEGIILEANIDSEQLRYGRLEVSFVEIGVTDKRGIEIIGIGAVENFLYDYFIGYSKCNPDVSFYLNYFGEKIENLAKMEGIDKSKNISIAYYDYDSYQNFIIHTQDGNTTYKQFLDNVFGTRMKNKSNIKSKIKDIDFKSDEFIKDFLMLKEDQQTKKYTLLKKQLIGLENILTTTVEIVDNEAPKGMNDKVIPCIVEFSVKKDTFKNETAKKNSSIECYINNSITYRGAFSITFKSGWYKIGNKSKYGENLYDLLHDMSNFSFVFHIISPYLKYTDAGKTRIDVSSFWNEVLEKLNKTIAKENRKFSSKNKKVSDRGVMRSFVTDAFNMASDNGRYAITARQIWYKMREISGIEEKKNTYADFTQNILTEWIDENPEYEDKINFSDRGNFYVDGSQNGLGTANVRSFINSIGTAQNIFRCYGGISSNIHIEPDFDLRYKYDKVLYIEKTGFEAIFKAEKVEEKYNMIIVSGQGFSTRAAKTLLYQFQEMGMKLYCLHDLDISGIYILDSFATPNKKFKNIIYMENLGVTIEDIRKYNIEPEKVEIKKEDRSKLENLSYEYQQFFNAGTHYRRVELNAFTTAQILEIIDEKLSRVQNLPTVNLETSLNIDHKAIKETAFMRIMSDKYTDELSKINVPIDLSQYKGRYTLETAKKEIPEIEEDLILLYEQEIEKKLNIS</sequence>
<dbReference type="SUPFAM" id="SSF55874">
    <property type="entry name" value="ATPase domain of HSP90 chaperone/DNA topoisomerase II/histidine kinase"/>
    <property type="match status" value="1"/>
</dbReference>
<gene>
    <name evidence="2" type="ORF">ERS852574_01690</name>
</gene>
<dbReference type="InterPro" id="IPR036890">
    <property type="entry name" value="HATPase_C_sf"/>
</dbReference>
<evidence type="ECO:0000313" key="3">
    <source>
        <dbReference type="Proteomes" id="UP000095727"/>
    </source>
</evidence>